<dbReference type="EMBL" id="WEID01000001">
    <property type="protein sequence ID" value="KAB8139479.1"/>
    <property type="molecule type" value="Genomic_DNA"/>
</dbReference>
<dbReference type="RefSeq" id="WP_153400754.1">
    <property type="nucleotide sequence ID" value="NZ_ML762424.1"/>
</dbReference>
<reference evidence="5 6" key="1">
    <citation type="submission" date="2019-10" db="EMBL/GenBank/DDBJ databases">
        <title>Gracilibacillus sp. nov. isolated from rice seeds.</title>
        <authorList>
            <person name="He S."/>
        </authorList>
    </citation>
    <scope>NUCLEOTIDE SEQUENCE [LARGE SCALE GENOMIC DNA]</scope>
    <source>
        <strain evidence="5 6">TD8</strain>
    </source>
</reference>
<comment type="subcellular location">
    <subcellularLocation>
        <location evidence="4">Cytoplasm</location>
    </subcellularLocation>
</comment>
<keyword evidence="2 4" id="KW-1005">Bacterial flagellum biogenesis</keyword>
<dbReference type="GO" id="GO:0006417">
    <property type="term" value="P:regulation of translation"/>
    <property type="evidence" value="ECO:0007669"/>
    <property type="project" value="UniProtKB-KW"/>
</dbReference>
<dbReference type="GO" id="GO:0044780">
    <property type="term" value="P:bacterial-type flagellum assembly"/>
    <property type="evidence" value="ECO:0007669"/>
    <property type="project" value="UniProtKB-UniRule"/>
</dbReference>
<dbReference type="Pfam" id="PF02623">
    <property type="entry name" value="FliW"/>
    <property type="match status" value="1"/>
</dbReference>
<name>A0A7C8KTH2_9BACI</name>
<dbReference type="OrthoDB" id="9801235at2"/>
<protein>
    <recommendedName>
        <fullName evidence="4">Flagellar assembly factor FliW</fullName>
    </recommendedName>
</protein>
<dbReference type="InterPro" id="IPR003775">
    <property type="entry name" value="Flagellar_assembly_factor_FliW"/>
</dbReference>
<evidence type="ECO:0000256" key="2">
    <source>
        <dbReference type="ARBA" id="ARBA00022795"/>
    </source>
</evidence>
<evidence type="ECO:0000313" key="6">
    <source>
        <dbReference type="Proteomes" id="UP000480246"/>
    </source>
</evidence>
<keyword evidence="3 4" id="KW-0810">Translation regulation</keyword>
<dbReference type="Gene3D" id="2.30.290.10">
    <property type="entry name" value="BH3618-like"/>
    <property type="match status" value="1"/>
</dbReference>
<comment type="function">
    <text evidence="4">Acts as an anti-CsrA protein, binds CsrA and prevents it from repressing translation of its target genes, one of which is flagellin. Binds to flagellin and participates in the assembly of the flagellum.</text>
</comment>
<dbReference type="SUPFAM" id="SSF141457">
    <property type="entry name" value="BH3618-like"/>
    <property type="match status" value="1"/>
</dbReference>
<keyword evidence="5" id="KW-0969">Cilium</keyword>
<evidence type="ECO:0000256" key="4">
    <source>
        <dbReference type="HAMAP-Rule" id="MF_01185"/>
    </source>
</evidence>
<proteinExistence type="inferred from homology"/>
<keyword evidence="4" id="KW-0143">Chaperone</keyword>
<dbReference type="HAMAP" id="MF_01185">
    <property type="entry name" value="FliW"/>
    <property type="match status" value="1"/>
</dbReference>
<comment type="similarity">
    <text evidence="4">Belongs to the FliW family.</text>
</comment>
<dbReference type="Proteomes" id="UP000480246">
    <property type="component" value="Unassembled WGS sequence"/>
</dbReference>
<evidence type="ECO:0000256" key="3">
    <source>
        <dbReference type="ARBA" id="ARBA00022845"/>
    </source>
</evidence>
<dbReference type="GO" id="GO:0005737">
    <property type="term" value="C:cytoplasm"/>
    <property type="evidence" value="ECO:0007669"/>
    <property type="project" value="UniProtKB-SubCell"/>
</dbReference>
<gene>
    <name evidence="4" type="primary">fliW</name>
    <name evidence="5" type="ORF">F9U64_00150</name>
</gene>
<comment type="subunit">
    <text evidence="4">Interacts with translational regulator CsrA and flagellin(s).</text>
</comment>
<dbReference type="NCBIfam" id="NF009793">
    <property type="entry name" value="PRK13285.1-1"/>
    <property type="match status" value="1"/>
</dbReference>
<keyword evidence="6" id="KW-1185">Reference proteome</keyword>
<keyword evidence="1 4" id="KW-0963">Cytoplasm</keyword>
<evidence type="ECO:0000256" key="1">
    <source>
        <dbReference type="ARBA" id="ARBA00022490"/>
    </source>
</evidence>
<keyword evidence="5" id="KW-0282">Flagellum</keyword>
<evidence type="ECO:0000313" key="5">
    <source>
        <dbReference type="EMBL" id="KAB8139479.1"/>
    </source>
</evidence>
<dbReference type="PANTHER" id="PTHR39190">
    <property type="entry name" value="FLAGELLAR ASSEMBLY FACTOR FLIW"/>
    <property type="match status" value="1"/>
</dbReference>
<dbReference type="PANTHER" id="PTHR39190:SF1">
    <property type="entry name" value="FLAGELLAR ASSEMBLY FACTOR FLIW"/>
    <property type="match status" value="1"/>
</dbReference>
<dbReference type="AlphaFoldDB" id="A0A7C8KTH2"/>
<dbReference type="InterPro" id="IPR024046">
    <property type="entry name" value="Flagellar_assmbl_FliW_dom_sf"/>
</dbReference>
<sequence>MRIETKYFGEVEVNEAEIITFPQGIPGFQEEKEFILQSFEEGGLFQILQSTANIDPAFVVVDPFLFVQDYEFKLDDATMKQLQIKQKEDVRVLAIVTVKEPLTKSTANLQAPVVMNHSNKYAKQLISLKSNYKTREAIFQQTSTKEEE</sequence>
<organism evidence="5 6">
    <name type="scientific">Gracilibacillus oryzae</name>
    <dbReference type="NCBI Taxonomy" id="1672701"/>
    <lineage>
        <taxon>Bacteria</taxon>
        <taxon>Bacillati</taxon>
        <taxon>Bacillota</taxon>
        <taxon>Bacilli</taxon>
        <taxon>Bacillales</taxon>
        <taxon>Bacillaceae</taxon>
        <taxon>Gracilibacillus</taxon>
    </lineage>
</organism>
<comment type="caution">
    <text evidence="5">The sequence shown here is derived from an EMBL/GenBank/DDBJ whole genome shotgun (WGS) entry which is preliminary data.</text>
</comment>
<keyword evidence="5" id="KW-0966">Cell projection</keyword>
<accession>A0A7C8KTH2</accession>